<dbReference type="Pfam" id="PF01863">
    <property type="entry name" value="YgjP-like"/>
    <property type="match status" value="1"/>
</dbReference>
<dbReference type="Proteomes" id="UP001304970">
    <property type="component" value="Chromosome"/>
</dbReference>
<dbReference type="InterPro" id="IPR053136">
    <property type="entry name" value="UTP_pyrophosphatase-like"/>
</dbReference>
<dbReference type="InterPro" id="IPR002725">
    <property type="entry name" value="YgjP-like_metallopeptidase"/>
</dbReference>
<evidence type="ECO:0000313" key="3">
    <source>
        <dbReference type="Proteomes" id="UP001304970"/>
    </source>
</evidence>
<dbReference type="PANTHER" id="PTHR30399">
    <property type="entry name" value="UNCHARACTERIZED PROTEIN YGJP"/>
    <property type="match status" value="1"/>
</dbReference>
<dbReference type="PANTHER" id="PTHR30399:SF1">
    <property type="entry name" value="UTP PYROPHOSPHATASE"/>
    <property type="match status" value="1"/>
</dbReference>
<reference evidence="2 3" key="1">
    <citation type="submission" date="2023-07" db="EMBL/GenBank/DDBJ databases">
        <title>Closed genome sequence of Methanosarcinaceae archaeon Am2.</title>
        <authorList>
            <person name="Poehlein A."/>
            <person name="Protasov E."/>
            <person name="Platt K."/>
            <person name="Reeh H."/>
            <person name="Daniel R."/>
            <person name="Brune A."/>
        </authorList>
    </citation>
    <scope>NUCLEOTIDE SEQUENCE [LARGE SCALE GENOMIC DNA]</scope>
    <source>
        <strain evidence="2 3">Am2</strain>
    </source>
</reference>
<keyword evidence="3" id="KW-1185">Reference proteome</keyword>
<dbReference type="GeneID" id="89228248"/>
<accession>A0AA96V7H7</accession>
<organism evidence="2 3">
    <name type="scientific">Methanolapillus ohkumae</name>
    <dbReference type="NCBI Taxonomy" id="3028298"/>
    <lineage>
        <taxon>Archaea</taxon>
        <taxon>Methanobacteriati</taxon>
        <taxon>Methanobacteriota</taxon>
        <taxon>Stenosarchaea group</taxon>
        <taxon>Methanomicrobia</taxon>
        <taxon>Methanosarcinales</taxon>
        <taxon>Methanosarcinaceae</taxon>
        <taxon>Methanolapillus</taxon>
    </lineage>
</organism>
<dbReference type="CDD" id="cd07344">
    <property type="entry name" value="M48_yhfN_like"/>
    <property type="match status" value="1"/>
</dbReference>
<protein>
    <recommendedName>
        <fullName evidence="1">YgjP-like metallopeptidase domain-containing protein</fullName>
    </recommendedName>
</protein>
<evidence type="ECO:0000259" key="1">
    <source>
        <dbReference type="Pfam" id="PF01863"/>
    </source>
</evidence>
<dbReference type="Gene3D" id="3.30.2010.10">
    <property type="entry name" value="Metalloproteases ('zincins'), catalytic domain"/>
    <property type="match status" value="1"/>
</dbReference>
<dbReference type="RefSeq" id="WP_338097025.1">
    <property type="nucleotide sequence ID" value="NZ_CP131061.1"/>
</dbReference>
<gene>
    <name evidence="2" type="ORF">MsAm2_08300</name>
</gene>
<sequence length="274" mass="32012">MTSIRPGIGEKTHNIIFKTDSLYLPCTVIYSPKRKKTIGYTVRFEENEAVLFVRAPAGLSSKDILSVLFDNEKNVAELLEKAEMKQNVLVRELKKSYKNGSLFHYMGREYTLCVFFVEREDNRSNKIEIRLLEGQIRAYLPAKMLHLTQEECEQKIKKAVDGFYREQADVFFKARVDFFADKYLPLLLKKPSSVEAANYTGKWGCCTAQNEIKLNWALIQADTPIIDYIIIHELAHIRHKNHSAHFWNLVEQMDPNFKEKRNWLKENGWILGFK</sequence>
<name>A0AA96V7H7_9EURY</name>
<proteinExistence type="predicted"/>
<feature type="domain" description="YgjP-like metallopeptidase" evidence="1">
    <location>
        <begin position="42"/>
        <end position="267"/>
    </location>
</feature>
<dbReference type="EMBL" id="CP131061">
    <property type="protein sequence ID" value="WNY27045.1"/>
    <property type="molecule type" value="Genomic_DNA"/>
</dbReference>
<dbReference type="AlphaFoldDB" id="A0AA96V7H7"/>
<evidence type="ECO:0000313" key="2">
    <source>
        <dbReference type="EMBL" id="WNY27045.1"/>
    </source>
</evidence>